<evidence type="ECO:0000256" key="11">
    <source>
        <dbReference type="ARBA" id="ARBA00026187"/>
    </source>
</evidence>
<dbReference type="AlphaFoldDB" id="A0AAW0FVJ6"/>
<keyword evidence="8" id="KW-1015">Disulfide bond</keyword>
<organism evidence="16 17">
    <name type="scientific">Cerrena zonata</name>
    <dbReference type="NCBI Taxonomy" id="2478898"/>
    <lineage>
        <taxon>Eukaryota</taxon>
        <taxon>Fungi</taxon>
        <taxon>Dikarya</taxon>
        <taxon>Basidiomycota</taxon>
        <taxon>Agaricomycotina</taxon>
        <taxon>Agaricomycetes</taxon>
        <taxon>Polyporales</taxon>
        <taxon>Cerrenaceae</taxon>
        <taxon>Cerrena</taxon>
    </lineage>
</organism>
<evidence type="ECO:0000256" key="4">
    <source>
        <dbReference type="ARBA" id="ARBA00022525"/>
    </source>
</evidence>
<dbReference type="PROSITE" id="PS52035">
    <property type="entry name" value="PEPTIDASE_M14"/>
    <property type="match status" value="1"/>
</dbReference>
<comment type="cofactor">
    <cofactor evidence="1">
        <name>Zn(2+)</name>
        <dbReference type="ChEBI" id="CHEBI:29105"/>
    </cofactor>
</comment>
<comment type="function">
    <text evidence="10">Inactive carboxypeptidase that may play a role in cell wall organization and biogenesis.</text>
</comment>
<dbReference type="InterPro" id="IPR000834">
    <property type="entry name" value="Peptidase_M14"/>
</dbReference>
<dbReference type="PRINTS" id="PR00765">
    <property type="entry name" value="CRBOXYPTASEA"/>
</dbReference>
<dbReference type="SMART" id="SM00631">
    <property type="entry name" value="Zn_pept"/>
    <property type="match status" value="1"/>
</dbReference>
<dbReference type="GO" id="GO:0004181">
    <property type="term" value="F:metallocarboxypeptidase activity"/>
    <property type="evidence" value="ECO:0007669"/>
    <property type="project" value="InterPro"/>
</dbReference>
<dbReference type="Gene3D" id="3.30.70.340">
    <property type="entry name" value="Metallocarboxypeptidase-like"/>
    <property type="match status" value="1"/>
</dbReference>
<dbReference type="GO" id="GO:0008270">
    <property type="term" value="F:zinc ion binding"/>
    <property type="evidence" value="ECO:0007669"/>
    <property type="project" value="InterPro"/>
</dbReference>
<accession>A0AAW0FVJ6</accession>
<dbReference type="Pfam" id="PF00246">
    <property type="entry name" value="Peptidase_M14"/>
    <property type="match status" value="1"/>
</dbReference>
<evidence type="ECO:0000259" key="15">
    <source>
        <dbReference type="PROSITE" id="PS52035"/>
    </source>
</evidence>
<dbReference type="InterPro" id="IPR036990">
    <property type="entry name" value="M14A-like_propep"/>
</dbReference>
<protein>
    <recommendedName>
        <fullName evidence="11">Inactive metallocarboxypeptidase ECM14</fullName>
    </recommendedName>
    <alternativeName>
        <fullName evidence="12">Inactive metallocarboxypeptidase ecm14</fullName>
    </alternativeName>
</protein>
<dbReference type="Gene3D" id="3.40.630.10">
    <property type="entry name" value="Zn peptidases"/>
    <property type="match status" value="1"/>
</dbReference>
<dbReference type="InterPro" id="IPR057246">
    <property type="entry name" value="CARBOXYPEPT_ZN_1"/>
</dbReference>
<dbReference type="SUPFAM" id="SSF53187">
    <property type="entry name" value="Zn-dependent exopeptidases"/>
    <property type="match status" value="1"/>
</dbReference>
<comment type="similarity">
    <text evidence="3 13">Belongs to the peptidase M14 family.</text>
</comment>
<comment type="caution">
    <text evidence="13">Lacks conserved residue(s) required for the propagation of feature annotation.</text>
</comment>
<dbReference type="CDD" id="cd03860">
    <property type="entry name" value="M14_CP_A-B_like"/>
    <property type="match status" value="1"/>
</dbReference>
<evidence type="ECO:0000256" key="8">
    <source>
        <dbReference type="ARBA" id="ARBA00023157"/>
    </source>
</evidence>
<comment type="subcellular location">
    <subcellularLocation>
        <location evidence="2">Secreted</location>
    </subcellularLocation>
</comment>
<dbReference type="PANTHER" id="PTHR11705">
    <property type="entry name" value="PROTEASE FAMILY M14 CARBOXYPEPTIDASE A,B"/>
    <property type="match status" value="1"/>
</dbReference>
<name>A0AAW0FVJ6_9APHY</name>
<keyword evidence="4" id="KW-0964">Secreted</keyword>
<keyword evidence="5" id="KW-0479">Metal-binding</keyword>
<evidence type="ECO:0000256" key="14">
    <source>
        <dbReference type="SAM" id="SignalP"/>
    </source>
</evidence>
<dbReference type="PROSITE" id="PS00132">
    <property type="entry name" value="CARBOXYPEPT_ZN_1"/>
    <property type="match status" value="1"/>
</dbReference>
<evidence type="ECO:0000256" key="3">
    <source>
        <dbReference type="ARBA" id="ARBA00005988"/>
    </source>
</evidence>
<evidence type="ECO:0000256" key="6">
    <source>
        <dbReference type="ARBA" id="ARBA00022729"/>
    </source>
</evidence>
<evidence type="ECO:0000256" key="12">
    <source>
        <dbReference type="ARBA" id="ARBA00026213"/>
    </source>
</evidence>
<evidence type="ECO:0000256" key="9">
    <source>
        <dbReference type="ARBA" id="ARBA00023180"/>
    </source>
</evidence>
<evidence type="ECO:0000313" key="17">
    <source>
        <dbReference type="Proteomes" id="UP001385951"/>
    </source>
</evidence>
<dbReference type="PANTHER" id="PTHR11705:SF147">
    <property type="entry name" value="INACTIVE METALLOCARBOXYPEPTIDASE ECM14"/>
    <property type="match status" value="1"/>
</dbReference>
<evidence type="ECO:0000256" key="10">
    <source>
        <dbReference type="ARBA" id="ARBA00025210"/>
    </source>
</evidence>
<evidence type="ECO:0000256" key="2">
    <source>
        <dbReference type="ARBA" id="ARBA00004613"/>
    </source>
</evidence>
<comment type="caution">
    <text evidence="16">The sequence shown here is derived from an EMBL/GenBank/DDBJ whole genome shotgun (WGS) entry which is preliminary data.</text>
</comment>
<dbReference type="GO" id="GO:0005615">
    <property type="term" value="C:extracellular space"/>
    <property type="evidence" value="ECO:0007669"/>
    <property type="project" value="TreeGrafter"/>
</dbReference>
<gene>
    <name evidence="16" type="ORF">QCA50_012140</name>
</gene>
<dbReference type="Proteomes" id="UP001385951">
    <property type="component" value="Unassembled WGS sequence"/>
</dbReference>
<evidence type="ECO:0000313" key="16">
    <source>
        <dbReference type="EMBL" id="KAK7684891.1"/>
    </source>
</evidence>
<evidence type="ECO:0000256" key="5">
    <source>
        <dbReference type="ARBA" id="ARBA00022723"/>
    </source>
</evidence>
<dbReference type="PROSITE" id="PS00133">
    <property type="entry name" value="CARBOXYPEPT_ZN_2"/>
    <property type="match status" value="1"/>
</dbReference>
<evidence type="ECO:0000256" key="7">
    <source>
        <dbReference type="ARBA" id="ARBA00022833"/>
    </source>
</evidence>
<evidence type="ECO:0000256" key="1">
    <source>
        <dbReference type="ARBA" id="ARBA00001947"/>
    </source>
</evidence>
<feature type="domain" description="Peptidase M14" evidence="15">
    <location>
        <begin position="155"/>
        <end position="465"/>
    </location>
</feature>
<dbReference type="FunFam" id="3.40.630.10:FF:000060">
    <property type="entry name" value="Putative metallocarboxypeptidase ecm14"/>
    <property type="match status" value="1"/>
</dbReference>
<proteinExistence type="inferred from homology"/>
<feature type="signal peptide" evidence="14">
    <location>
        <begin position="1"/>
        <end position="18"/>
    </location>
</feature>
<dbReference type="GO" id="GO:0006508">
    <property type="term" value="P:proteolysis"/>
    <property type="evidence" value="ECO:0007669"/>
    <property type="project" value="InterPro"/>
</dbReference>
<dbReference type="InterPro" id="IPR057247">
    <property type="entry name" value="CARBOXYPEPT_ZN_2"/>
</dbReference>
<reference evidence="16 17" key="1">
    <citation type="submission" date="2022-09" db="EMBL/GenBank/DDBJ databases">
        <authorList>
            <person name="Palmer J.M."/>
        </authorList>
    </citation>
    <scope>NUCLEOTIDE SEQUENCE [LARGE SCALE GENOMIC DNA]</scope>
    <source>
        <strain evidence="16 17">DSM 7382</strain>
    </source>
</reference>
<dbReference type="EMBL" id="JASBNA010000023">
    <property type="protein sequence ID" value="KAK7684891.1"/>
    <property type="molecule type" value="Genomic_DNA"/>
</dbReference>
<dbReference type="SUPFAM" id="SSF54897">
    <property type="entry name" value="Protease propeptides/inhibitors"/>
    <property type="match status" value="1"/>
</dbReference>
<keyword evidence="6 14" id="KW-0732">Signal</keyword>
<keyword evidence="7" id="KW-0862">Zinc</keyword>
<keyword evidence="17" id="KW-1185">Reference proteome</keyword>
<evidence type="ECO:0000256" key="13">
    <source>
        <dbReference type="PROSITE-ProRule" id="PRU01379"/>
    </source>
</evidence>
<keyword evidence="9" id="KW-0325">Glycoprotein</keyword>
<feature type="chain" id="PRO_5043765771" description="Inactive metallocarboxypeptidase ECM14" evidence="14">
    <location>
        <begin position="19"/>
        <end position="469"/>
    </location>
</feature>
<sequence>MIPYTLVILAWLVSTAVGAVTGLTGEEKQLIFQLTQNDKPHYSTFEEHPINLQQYSSDKVIRVNYGEDEDLLKALAGGDPEVEFKKWSKNSAERSIDIQINSDNLEKLKGTFTNLTYKVVIEDLAQSIFETYPDSAQTMNFEGDFHATSDLFFKEYRPLELINSWLELLTDTYPDVITLETIGKTYEGRPLNVVHLSIPDDDIEHHDRKTIVLTTGTHAREWISVSTLLYTIYKMLEYYENNPDNRRILTKLDFLFIPVMNPDGYVYTWEHDRLWRKNRQAVSEDPNPKNCLGIDIDHSYNFHWTHSSDDACGEEYSGEYAFEAYESKIWDDYLNATNKDHKIWGYLDLHSYSEEILMPYAYSCEQNPRDEENLIELAYGISKAIRTNSGKYYSVLPACLDRDSDLLPDLGSGTALDYMYHNKAYWAYQLKLRDSGNHGFLLPHKYIEPVGEETFAGIQYFCKFILNDD</sequence>